<feature type="region of interest" description="Disordered" evidence="1">
    <location>
        <begin position="1"/>
        <end position="21"/>
    </location>
</feature>
<proteinExistence type="predicted"/>
<organism evidence="2">
    <name type="scientific">Timema shepardi</name>
    <name type="common">Walking stick</name>
    <dbReference type="NCBI Taxonomy" id="629360"/>
    <lineage>
        <taxon>Eukaryota</taxon>
        <taxon>Metazoa</taxon>
        <taxon>Ecdysozoa</taxon>
        <taxon>Arthropoda</taxon>
        <taxon>Hexapoda</taxon>
        <taxon>Insecta</taxon>
        <taxon>Pterygota</taxon>
        <taxon>Neoptera</taxon>
        <taxon>Polyneoptera</taxon>
        <taxon>Phasmatodea</taxon>
        <taxon>Timematodea</taxon>
        <taxon>Timematoidea</taxon>
        <taxon>Timematidae</taxon>
        <taxon>Timema</taxon>
    </lineage>
</organism>
<feature type="compositionally biased region" description="Low complexity" evidence="1">
    <location>
        <begin position="98"/>
        <end position="108"/>
    </location>
</feature>
<feature type="region of interest" description="Disordered" evidence="1">
    <location>
        <begin position="65"/>
        <end position="162"/>
    </location>
</feature>
<evidence type="ECO:0000313" key="2">
    <source>
        <dbReference type="EMBL" id="CAD7266320.1"/>
    </source>
</evidence>
<accession>A0A7R9B6E2</accession>
<protein>
    <submittedName>
        <fullName evidence="2">Uncharacterized protein</fullName>
    </submittedName>
</protein>
<evidence type="ECO:0000256" key="1">
    <source>
        <dbReference type="SAM" id="MobiDB-lite"/>
    </source>
</evidence>
<feature type="compositionally biased region" description="Low complexity" evidence="1">
    <location>
        <begin position="142"/>
        <end position="160"/>
    </location>
</feature>
<sequence>MLRRQVNWDQHPTVPRPSQVPPILTAFGRVEPLRSPSGAPNLSRVPPRTHRRVLFNSPTAISTTTPRHYVVTDNVERPRHAEEQYSYSYTSEKKKESSSSPYSSPYSSLPTRNYSSSSERVSRATGSGPGSYSYNTERSSRSSDYPGSYNSSYSSTTSGRLPGGTSYRHFSYRAQTFHHSIPFVAHKRLTTTSAPLRSVRVRPSIILAEIDRINNKVRPSLAYQPTEDFLNSRSSVSFDDETRSIRAQTAALLKRIHEPLPRASRPLPVILSRYQLDDYEPHATWYQPTVIWYPRQHGARYQPHVTWYLPHETKYPHVIRYPHETRYHHVTRYPYENRYQPDVLLGMSISCHFSNIYYQPNTPIITQTSL</sequence>
<dbReference type="EMBL" id="OC006798">
    <property type="protein sequence ID" value="CAD7266320.1"/>
    <property type="molecule type" value="Genomic_DNA"/>
</dbReference>
<name>A0A7R9B6E2_TIMSH</name>
<reference evidence="2" key="1">
    <citation type="submission" date="2020-11" db="EMBL/GenBank/DDBJ databases">
        <authorList>
            <person name="Tran Van P."/>
        </authorList>
    </citation>
    <scope>NUCLEOTIDE SEQUENCE</scope>
</reference>
<gene>
    <name evidence="2" type="ORF">TSIB3V08_LOCUS10339</name>
</gene>
<feature type="compositionally biased region" description="Polar residues" evidence="1">
    <location>
        <begin position="109"/>
        <end position="119"/>
    </location>
</feature>
<dbReference type="AlphaFoldDB" id="A0A7R9B6E2"/>
<feature type="compositionally biased region" description="Basic and acidic residues" evidence="1">
    <location>
        <begin position="74"/>
        <end position="83"/>
    </location>
</feature>
<feature type="region of interest" description="Disordered" evidence="1">
    <location>
        <begin position="31"/>
        <end position="50"/>
    </location>
</feature>